<dbReference type="PANTHER" id="PTHR46082">
    <property type="entry name" value="ATP/GTP-BINDING PROTEIN-RELATED"/>
    <property type="match status" value="1"/>
</dbReference>
<organism evidence="3 4">
    <name type="scientific">Aspergillus clavatus (strain ATCC 1007 / CBS 513.65 / DSM 816 / NCTC 3887 / NRRL 1 / QM 1276 / 107)</name>
    <dbReference type="NCBI Taxonomy" id="344612"/>
    <lineage>
        <taxon>Eukaryota</taxon>
        <taxon>Fungi</taxon>
        <taxon>Dikarya</taxon>
        <taxon>Ascomycota</taxon>
        <taxon>Pezizomycotina</taxon>
        <taxon>Eurotiomycetes</taxon>
        <taxon>Eurotiomycetidae</taxon>
        <taxon>Eurotiales</taxon>
        <taxon>Aspergillaceae</taxon>
        <taxon>Aspergillus</taxon>
        <taxon>Aspergillus subgen. Fumigati</taxon>
    </lineage>
</organism>
<dbReference type="SUPFAM" id="SSF53167">
    <property type="entry name" value="Purine and uridine phosphorylases"/>
    <property type="match status" value="1"/>
</dbReference>
<dbReference type="GO" id="GO:0003824">
    <property type="term" value="F:catalytic activity"/>
    <property type="evidence" value="ECO:0007669"/>
    <property type="project" value="InterPro"/>
</dbReference>
<dbReference type="RefSeq" id="XP_001270531.1">
    <property type="nucleotide sequence ID" value="XM_001270530.1"/>
</dbReference>
<dbReference type="EMBL" id="DS027057">
    <property type="protein sequence ID" value="EAW09105.1"/>
    <property type="molecule type" value="Genomic_DNA"/>
</dbReference>
<dbReference type="OrthoDB" id="1577640at2759"/>
<feature type="compositionally biased region" description="Basic and acidic residues" evidence="1">
    <location>
        <begin position="19"/>
        <end position="33"/>
    </location>
</feature>
<keyword evidence="4" id="KW-1185">Reference proteome</keyword>
<dbReference type="Gene3D" id="3.40.50.1580">
    <property type="entry name" value="Nucleoside phosphorylase domain"/>
    <property type="match status" value="1"/>
</dbReference>
<reference evidence="3 4" key="1">
    <citation type="journal article" date="2008" name="PLoS Genet.">
        <title>Genomic islands in the pathogenic filamentous fungus Aspergillus fumigatus.</title>
        <authorList>
            <person name="Fedorova N.D."/>
            <person name="Khaldi N."/>
            <person name="Joardar V.S."/>
            <person name="Maiti R."/>
            <person name="Amedeo P."/>
            <person name="Anderson M.J."/>
            <person name="Crabtree J."/>
            <person name="Silva J.C."/>
            <person name="Badger J.H."/>
            <person name="Albarraq A."/>
            <person name="Angiuoli S."/>
            <person name="Bussey H."/>
            <person name="Bowyer P."/>
            <person name="Cotty P.J."/>
            <person name="Dyer P.S."/>
            <person name="Egan A."/>
            <person name="Galens K."/>
            <person name="Fraser-Liggett C.M."/>
            <person name="Haas B.J."/>
            <person name="Inman J.M."/>
            <person name="Kent R."/>
            <person name="Lemieux S."/>
            <person name="Malavazi I."/>
            <person name="Orvis J."/>
            <person name="Roemer T."/>
            <person name="Ronning C.M."/>
            <person name="Sundaram J.P."/>
            <person name="Sutton G."/>
            <person name="Turner G."/>
            <person name="Venter J.C."/>
            <person name="White O.R."/>
            <person name="Whitty B.R."/>
            <person name="Youngman P."/>
            <person name="Wolfe K.H."/>
            <person name="Goldman G.H."/>
            <person name="Wortman J.R."/>
            <person name="Jiang B."/>
            <person name="Denning D.W."/>
            <person name="Nierman W.C."/>
        </authorList>
    </citation>
    <scope>NUCLEOTIDE SEQUENCE [LARGE SCALE GENOMIC DNA]</scope>
    <source>
        <strain evidence="4">ATCC 1007 / CBS 513.65 / DSM 816 / NCTC 3887 / NRRL 1</strain>
    </source>
</reference>
<dbReference type="OMA" id="CIEMESA"/>
<dbReference type="HOGENOM" id="CLU_000288_34_22_1"/>
<dbReference type="KEGG" id="act:ACLA_078540"/>
<dbReference type="GeneID" id="4702570"/>
<dbReference type="Pfam" id="PF01048">
    <property type="entry name" value="PNP_UDP_1"/>
    <property type="match status" value="1"/>
</dbReference>
<feature type="compositionally biased region" description="Polar residues" evidence="1">
    <location>
        <begin position="1"/>
        <end position="12"/>
    </location>
</feature>
<dbReference type="InterPro" id="IPR053137">
    <property type="entry name" value="NLR-like"/>
</dbReference>
<sequence length="398" mass="43967">MTHAQNTAPTTRPSRKPASAKERMDTGSDSQELKEIPPEAVTIAIFCALSYEAAAVRYTLDEEFECHFQSIGPKRYPYSFGRLRDHIVVIARPHRMGTVKAGQCAATVCQQFPNIQFALMVGVGSGIPDPSRRDLRLGDVAVSIPGGNHPGVVEYDFGKYEHDRFILGGNLDKPPGILISADGIMQEDEIMDKRRLEKVLRGITKKPGFARPDVDDILYDKNFHHINKGSDCSGCEVADRRKIVSRAPRPHANPVVHRGLILSGNSVIENPEDRDRLRRGYEDAICYELGAAGIMDEIPCLVVRGISDYADTHKQDTWHHYAAAVAAAYCKVLLRKVDGPDVRGISNIYDSQLLAQLLSFNTATGDRGSEAKLLPNLARQLGFDMPQLLPESRGLSRP</sequence>
<protein>
    <recommendedName>
        <fullName evidence="2">Nucleoside phosphorylase domain-containing protein</fullName>
    </recommendedName>
</protein>
<evidence type="ECO:0000313" key="3">
    <source>
        <dbReference type="EMBL" id="EAW09105.1"/>
    </source>
</evidence>
<dbReference type="Proteomes" id="UP000006701">
    <property type="component" value="Unassembled WGS sequence"/>
</dbReference>
<proteinExistence type="predicted"/>
<dbReference type="PANTHER" id="PTHR46082:SF11">
    <property type="entry name" value="AAA+ ATPASE DOMAIN-CONTAINING PROTEIN-RELATED"/>
    <property type="match status" value="1"/>
</dbReference>
<accession>A1CLX6</accession>
<evidence type="ECO:0000259" key="2">
    <source>
        <dbReference type="Pfam" id="PF01048"/>
    </source>
</evidence>
<dbReference type="InterPro" id="IPR000845">
    <property type="entry name" value="Nucleoside_phosphorylase_d"/>
</dbReference>
<gene>
    <name evidence="3" type="ORF">ACLA_078540</name>
</gene>
<dbReference type="eggNOG" id="KOG4177">
    <property type="taxonomic scope" value="Eukaryota"/>
</dbReference>
<name>A1CLX6_ASPCL</name>
<feature type="region of interest" description="Disordered" evidence="1">
    <location>
        <begin position="1"/>
        <end position="33"/>
    </location>
</feature>
<dbReference type="GO" id="GO:0009116">
    <property type="term" value="P:nucleoside metabolic process"/>
    <property type="evidence" value="ECO:0007669"/>
    <property type="project" value="InterPro"/>
</dbReference>
<feature type="domain" description="Nucleoside phosphorylase" evidence="2">
    <location>
        <begin position="42"/>
        <end position="320"/>
    </location>
</feature>
<dbReference type="AlphaFoldDB" id="A1CLX6"/>
<evidence type="ECO:0000313" key="4">
    <source>
        <dbReference type="Proteomes" id="UP000006701"/>
    </source>
</evidence>
<dbReference type="VEuPathDB" id="FungiDB:ACLA_078540"/>
<dbReference type="InterPro" id="IPR035994">
    <property type="entry name" value="Nucleoside_phosphorylase_sf"/>
</dbReference>
<evidence type="ECO:0000256" key="1">
    <source>
        <dbReference type="SAM" id="MobiDB-lite"/>
    </source>
</evidence>